<dbReference type="EMBL" id="GL891303">
    <property type="protein sequence ID" value="EGO58625.1"/>
    <property type="molecule type" value="Genomic_DNA"/>
</dbReference>
<dbReference type="RefSeq" id="XP_009848967.1">
    <property type="nucleotide sequence ID" value="XM_009850665.1"/>
</dbReference>
<feature type="region of interest" description="Disordered" evidence="1">
    <location>
        <begin position="1"/>
        <end position="28"/>
    </location>
</feature>
<gene>
    <name evidence="2" type="ORF">NEUTE1DRAFT_135729</name>
</gene>
<evidence type="ECO:0000313" key="2">
    <source>
        <dbReference type="EMBL" id="EGO58625.1"/>
    </source>
</evidence>
<dbReference type="GeneID" id="20825907"/>
<dbReference type="KEGG" id="nte:NEUTE1DRAFT135729"/>
<organism evidence="2 3">
    <name type="scientific">Neurospora tetrasperma (strain FGSC 2508 / ATCC MYA-4615 / P0657)</name>
    <dbReference type="NCBI Taxonomy" id="510951"/>
    <lineage>
        <taxon>Eukaryota</taxon>
        <taxon>Fungi</taxon>
        <taxon>Dikarya</taxon>
        <taxon>Ascomycota</taxon>
        <taxon>Pezizomycotina</taxon>
        <taxon>Sordariomycetes</taxon>
        <taxon>Sordariomycetidae</taxon>
        <taxon>Sordariales</taxon>
        <taxon>Sordariaceae</taxon>
        <taxon>Neurospora</taxon>
    </lineage>
</organism>
<feature type="compositionally biased region" description="Polar residues" evidence="1">
    <location>
        <begin position="1"/>
        <end position="13"/>
    </location>
</feature>
<feature type="compositionally biased region" description="Polar residues" evidence="1">
    <location>
        <begin position="62"/>
        <end position="92"/>
    </location>
</feature>
<keyword evidence="3" id="KW-1185">Reference proteome</keyword>
<dbReference type="VEuPathDB" id="FungiDB:NEUTE1DRAFT_135729"/>
<protein>
    <submittedName>
        <fullName evidence="2">Uncharacterized protein</fullName>
    </submittedName>
</protein>
<proteinExistence type="predicted"/>
<feature type="region of interest" description="Disordered" evidence="1">
    <location>
        <begin position="51"/>
        <end position="92"/>
    </location>
</feature>
<name>F8MGK3_NEUT8</name>
<feature type="region of interest" description="Disordered" evidence="1">
    <location>
        <begin position="464"/>
        <end position="550"/>
    </location>
</feature>
<dbReference type="HOGENOM" id="CLU_495311_0_0_1"/>
<feature type="compositionally biased region" description="Acidic residues" evidence="1">
    <location>
        <begin position="487"/>
        <end position="513"/>
    </location>
</feature>
<reference evidence="3" key="1">
    <citation type="journal article" date="2011" name="Genetics">
        <title>Massive changes in genome architecture accompany the transition to self-fertility in the filamentous fungus Neurospora tetrasperma.</title>
        <authorList>
            <person name="Ellison C.E."/>
            <person name="Stajich J.E."/>
            <person name="Jacobson D.J."/>
            <person name="Natvig D.O."/>
            <person name="Lapidus A."/>
            <person name="Foster B."/>
            <person name="Aerts A."/>
            <person name="Riley R."/>
            <person name="Lindquist E.A."/>
            <person name="Grigoriev I.V."/>
            <person name="Taylor J.W."/>
        </authorList>
    </citation>
    <scope>NUCLEOTIDE SEQUENCE [LARGE SCALE GENOMIC DNA]</scope>
    <source>
        <strain evidence="3">FGSC 2508 / P0657</strain>
    </source>
</reference>
<dbReference type="AlphaFoldDB" id="F8MGK3"/>
<feature type="compositionally biased region" description="Low complexity" evidence="1">
    <location>
        <begin position="465"/>
        <end position="478"/>
    </location>
</feature>
<dbReference type="Proteomes" id="UP000008065">
    <property type="component" value="Unassembled WGS sequence"/>
</dbReference>
<sequence length="550" mass="61787">MESQKQQSAQGTPKNEGKKTNQQFVSQSPLQLDDWLDPLLMDDDILELPPNDGFGMIPMGDQSIQSPMAQQAAENPVDQQSAQNPINSQPAQNQIDEQPAQNFMAQQFVQLPAESIVQMDRVMADVVGTNRHEAYWSILDDIYYFIRDHRWASIPDVRGNFRSRPSIEASYRAVGPPPAYVQPIWPVYEATTLAVGKEDIRQLVQDNIQFALDAFRWAVFMDRFGALEVTYANLGQTRPIIAGLHGKLALHEQQGVSWDTSKHGVVDHFLETMVFKNEPEFLAGEEWEKRQKCHQIRTKNGFSQASFADAPRLPEQEKVEVLNLVIDAFNERDIVDKAKHSRRNGEQDNHVLVEKRHMSLLNMESTGWKALRALRFVALGMPNAGVFNMDFVFKPYDTFRARLRDFETLFASSKAAVTSTTESSKLTRFAGRPSAELSTKRVNKNGADRKAVELTFASEVRRNMAAAGQHQHSSAQDAGEPMQAENPESELPEPELEVDEEEDETVYGDDAQDDVLAAADGAAVDPTSNPTARNAKRRHISDDEEDALSF</sequence>
<evidence type="ECO:0000313" key="3">
    <source>
        <dbReference type="Proteomes" id="UP000008065"/>
    </source>
</evidence>
<accession>F8MGK3</accession>
<feature type="compositionally biased region" description="Low complexity" evidence="1">
    <location>
        <begin position="514"/>
        <end position="525"/>
    </location>
</feature>
<evidence type="ECO:0000256" key="1">
    <source>
        <dbReference type="SAM" id="MobiDB-lite"/>
    </source>
</evidence>
<dbReference type="OrthoDB" id="4589737at2759"/>